<dbReference type="GO" id="GO:0018773">
    <property type="term" value="F:acetylpyruvate hydrolase activity"/>
    <property type="evidence" value="ECO:0007669"/>
    <property type="project" value="TreeGrafter"/>
</dbReference>
<protein>
    <submittedName>
        <fullName evidence="3">2-keto-4-pentenoate hydratase/2-oxohepta-3-ene-1,7-dioic acid hydratase (Catechol pathway)</fullName>
    </submittedName>
</protein>
<keyword evidence="4" id="KW-1185">Reference proteome</keyword>
<accession>A0A0K6IRW4</accession>
<feature type="domain" description="Fumarylacetoacetase-like C-terminal" evidence="2">
    <location>
        <begin position="29"/>
        <end position="231"/>
    </location>
</feature>
<evidence type="ECO:0000256" key="1">
    <source>
        <dbReference type="ARBA" id="ARBA00022723"/>
    </source>
</evidence>
<dbReference type="EMBL" id="CYHH01000002">
    <property type="protein sequence ID" value="CUB05833.1"/>
    <property type="molecule type" value="Genomic_DNA"/>
</dbReference>
<dbReference type="OrthoDB" id="5291756at2"/>
<sequence>MSREEFVIPAPALPVVPVGCGGLFPVRRIFCVGRNYAEHAREMGGDPSREPPFFFMKPADAVWHPHDAESHWPYPPATQEVHHEAELVVALRGGGRELSPEEAAEAIYGYAVGLDMTRRDLQAEAKAKGRPWDVAKGFDASLPISTILPKPGEVLRRGEIGLEVDGTPRQRGDLAQMIYDVPVVIAEISRYWRLAAGDLILTGTPAGVGPVRPGERVRAWVEGVGELAFVVGEAA</sequence>
<dbReference type="AlphaFoldDB" id="A0A0K6IRW4"/>
<dbReference type="Gene3D" id="3.90.850.10">
    <property type="entry name" value="Fumarylacetoacetase-like, C-terminal domain"/>
    <property type="match status" value="1"/>
</dbReference>
<dbReference type="PANTHER" id="PTHR11820:SF90">
    <property type="entry name" value="FLUTATHIONE S-TRANSFERASE"/>
    <property type="match status" value="1"/>
</dbReference>
<dbReference type="Pfam" id="PF01557">
    <property type="entry name" value="FAA_hydrolase"/>
    <property type="match status" value="1"/>
</dbReference>
<dbReference type="PANTHER" id="PTHR11820">
    <property type="entry name" value="ACYLPYRUVASE"/>
    <property type="match status" value="1"/>
</dbReference>
<name>A0A0K6IRW4_9PROT</name>
<evidence type="ECO:0000313" key="3">
    <source>
        <dbReference type="EMBL" id="CUB05833.1"/>
    </source>
</evidence>
<dbReference type="GO" id="GO:0046872">
    <property type="term" value="F:metal ion binding"/>
    <property type="evidence" value="ECO:0007669"/>
    <property type="project" value="UniProtKB-KW"/>
</dbReference>
<dbReference type="RefSeq" id="WP_055422881.1">
    <property type="nucleotide sequence ID" value="NZ_CYHH01000002.1"/>
</dbReference>
<proteinExistence type="predicted"/>
<dbReference type="Proteomes" id="UP000182108">
    <property type="component" value="Unassembled WGS sequence"/>
</dbReference>
<dbReference type="SUPFAM" id="SSF56529">
    <property type="entry name" value="FAH"/>
    <property type="match status" value="1"/>
</dbReference>
<keyword evidence="1" id="KW-0479">Metal-binding</keyword>
<dbReference type="InterPro" id="IPR011234">
    <property type="entry name" value="Fumarylacetoacetase-like_C"/>
</dbReference>
<organism evidence="3 4">
    <name type="scientific">Tepidiphilus thermophilus</name>
    <dbReference type="NCBI Taxonomy" id="876478"/>
    <lineage>
        <taxon>Bacteria</taxon>
        <taxon>Pseudomonadati</taxon>
        <taxon>Pseudomonadota</taxon>
        <taxon>Hydrogenophilia</taxon>
        <taxon>Hydrogenophilales</taxon>
        <taxon>Hydrogenophilaceae</taxon>
        <taxon>Tepidiphilus</taxon>
    </lineage>
</organism>
<gene>
    <name evidence="3" type="ORF">Ga0061068_102164</name>
</gene>
<evidence type="ECO:0000259" key="2">
    <source>
        <dbReference type="Pfam" id="PF01557"/>
    </source>
</evidence>
<reference evidence="4" key="1">
    <citation type="submission" date="2015-08" db="EMBL/GenBank/DDBJ databases">
        <authorList>
            <person name="Babu N.S."/>
            <person name="Beckwith C.J."/>
            <person name="Beseler K.G."/>
            <person name="Brison A."/>
            <person name="Carone J.V."/>
            <person name="Caskin T.P."/>
            <person name="Diamond M."/>
            <person name="Durham M.E."/>
            <person name="Foxe J.M."/>
            <person name="Go M."/>
            <person name="Henderson B.A."/>
            <person name="Jones I.B."/>
            <person name="McGettigan J.A."/>
            <person name="Micheletti S.J."/>
            <person name="Nasrallah M.E."/>
            <person name="Ortiz D."/>
            <person name="Piller C.R."/>
            <person name="Privatt S.R."/>
            <person name="Schneider S.L."/>
            <person name="Sharp S."/>
            <person name="Smith T.C."/>
            <person name="Stanton J.D."/>
            <person name="Ullery H.E."/>
            <person name="Wilson R.J."/>
            <person name="Serrano M.G."/>
            <person name="Buck G."/>
            <person name="Lee V."/>
            <person name="Wang Y."/>
            <person name="Carvalho R."/>
            <person name="Voegtly L."/>
            <person name="Shi R."/>
            <person name="Duckworth R."/>
            <person name="Johnson A."/>
            <person name="Loviza R."/>
            <person name="Walstead R."/>
            <person name="Shah Z."/>
            <person name="Kiflezghi M."/>
            <person name="Wade K."/>
            <person name="Ball S.L."/>
            <person name="Bradley K.W."/>
            <person name="Asai D.J."/>
            <person name="Bowman C.A."/>
            <person name="Russell D.A."/>
            <person name="Pope W.H."/>
            <person name="Jacobs-Sera D."/>
            <person name="Hendrix R.W."/>
            <person name="Hatfull G.F."/>
        </authorList>
    </citation>
    <scope>NUCLEOTIDE SEQUENCE [LARGE SCALE GENOMIC DNA]</scope>
    <source>
        <strain evidence="4">JCM 19170</strain>
    </source>
</reference>
<dbReference type="InterPro" id="IPR036663">
    <property type="entry name" value="Fumarylacetoacetase_C_sf"/>
</dbReference>
<evidence type="ECO:0000313" key="4">
    <source>
        <dbReference type="Proteomes" id="UP000182108"/>
    </source>
</evidence>